<protein>
    <recommendedName>
        <fullName evidence="2">HTH cro/C1-type domain-containing protein</fullName>
    </recommendedName>
</protein>
<sequence length="68" mass="7642">MIENRVKQYRKQRGLTQIDLARQTGLTRQTIGLIESGKYNPSLKACLKIAAVLFTGLDALFNPNSFDD</sequence>
<dbReference type="PANTHER" id="PTHR46558">
    <property type="entry name" value="TRACRIPTIONAL REGULATORY PROTEIN-RELATED-RELATED"/>
    <property type="match status" value="1"/>
</dbReference>
<dbReference type="PATRIC" id="fig|1423739.3.peg.2637"/>
<keyword evidence="1" id="KW-0238">DNA-binding</keyword>
<dbReference type="InterPro" id="IPR001387">
    <property type="entry name" value="Cro/C1-type_HTH"/>
</dbReference>
<dbReference type="Pfam" id="PF01381">
    <property type="entry name" value="HTH_3"/>
    <property type="match status" value="1"/>
</dbReference>
<dbReference type="Gene3D" id="1.10.260.40">
    <property type="entry name" value="lambda repressor-like DNA-binding domains"/>
    <property type="match status" value="1"/>
</dbReference>
<proteinExistence type="predicted"/>
<dbReference type="CDD" id="cd00093">
    <property type="entry name" value="HTH_XRE"/>
    <property type="match status" value="1"/>
</dbReference>
<evidence type="ECO:0000313" key="3">
    <source>
        <dbReference type="EMBL" id="KRL68017.1"/>
    </source>
</evidence>
<feature type="domain" description="HTH cro/C1-type" evidence="2">
    <location>
        <begin position="6"/>
        <end position="60"/>
    </location>
</feature>
<reference evidence="3 4" key="1">
    <citation type="journal article" date="2015" name="Genome Announc.">
        <title>Expanding the biotechnology potential of lactobacilli through comparative genomics of 213 strains and associated genera.</title>
        <authorList>
            <person name="Sun Z."/>
            <person name="Harris H.M."/>
            <person name="McCann A."/>
            <person name="Guo C."/>
            <person name="Argimon S."/>
            <person name="Zhang W."/>
            <person name="Yang X."/>
            <person name="Jeffery I.B."/>
            <person name="Cooney J.C."/>
            <person name="Kagawa T.F."/>
            <person name="Liu W."/>
            <person name="Song Y."/>
            <person name="Salvetti E."/>
            <person name="Wrobel A."/>
            <person name="Rasinkangas P."/>
            <person name="Parkhill J."/>
            <person name="Rea M.C."/>
            <person name="O'Sullivan O."/>
            <person name="Ritari J."/>
            <person name="Douillard F.P."/>
            <person name="Paul Ross R."/>
            <person name="Yang R."/>
            <person name="Briner A.E."/>
            <person name="Felis G.E."/>
            <person name="de Vos W.M."/>
            <person name="Barrangou R."/>
            <person name="Klaenhammer T.R."/>
            <person name="Caufield P.W."/>
            <person name="Cui Y."/>
            <person name="Zhang H."/>
            <person name="O'Toole P.W."/>
        </authorList>
    </citation>
    <scope>NUCLEOTIDE SEQUENCE [LARGE SCALE GENOMIC DNA]</scope>
    <source>
        <strain evidence="3 4">DSM 14421</strain>
    </source>
</reference>
<name>A0A0R1SFL5_9LACO</name>
<evidence type="ECO:0000259" key="2">
    <source>
        <dbReference type="PROSITE" id="PS50943"/>
    </source>
</evidence>
<dbReference type="PROSITE" id="PS50943">
    <property type="entry name" value="HTH_CROC1"/>
    <property type="match status" value="1"/>
</dbReference>
<dbReference type="EMBL" id="AZEY01000028">
    <property type="protein sequence ID" value="KRL68017.1"/>
    <property type="molecule type" value="Genomic_DNA"/>
</dbReference>
<comment type="caution">
    <text evidence="3">The sequence shown here is derived from an EMBL/GenBank/DDBJ whole genome shotgun (WGS) entry which is preliminary data.</text>
</comment>
<evidence type="ECO:0000313" key="4">
    <source>
        <dbReference type="Proteomes" id="UP000052013"/>
    </source>
</evidence>
<dbReference type="STRING" id="1423739.FC85_GL002537"/>
<dbReference type="GO" id="GO:0003677">
    <property type="term" value="F:DNA binding"/>
    <property type="evidence" value="ECO:0007669"/>
    <property type="project" value="UniProtKB-KW"/>
</dbReference>
<dbReference type="SUPFAM" id="SSF47413">
    <property type="entry name" value="lambda repressor-like DNA-binding domains"/>
    <property type="match status" value="1"/>
</dbReference>
<dbReference type="Proteomes" id="UP000052013">
    <property type="component" value="Unassembled WGS sequence"/>
</dbReference>
<gene>
    <name evidence="3" type="ORF">FC85_GL002537</name>
</gene>
<evidence type="ECO:0000256" key="1">
    <source>
        <dbReference type="ARBA" id="ARBA00023125"/>
    </source>
</evidence>
<dbReference type="InterPro" id="IPR010982">
    <property type="entry name" value="Lambda_DNA-bd_dom_sf"/>
</dbReference>
<dbReference type="AlphaFoldDB" id="A0A0R1SFL5"/>
<organism evidence="3 4">
    <name type="scientific">Lentilactobacillus diolivorans DSM 14421</name>
    <dbReference type="NCBI Taxonomy" id="1423739"/>
    <lineage>
        <taxon>Bacteria</taxon>
        <taxon>Bacillati</taxon>
        <taxon>Bacillota</taxon>
        <taxon>Bacilli</taxon>
        <taxon>Lactobacillales</taxon>
        <taxon>Lactobacillaceae</taxon>
        <taxon>Lentilactobacillus</taxon>
    </lineage>
</organism>
<dbReference type="RefSeq" id="WP_057864138.1">
    <property type="nucleotide sequence ID" value="NZ_AZEY01000028.1"/>
</dbReference>
<accession>A0A0R1SFL5</accession>
<dbReference type="SMART" id="SM00530">
    <property type="entry name" value="HTH_XRE"/>
    <property type="match status" value="1"/>
</dbReference>
<dbReference type="PANTHER" id="PTHR46558:SF5">
    <property type="entry name" value="TRANSCRIPTION REGULATOR"/>
    <property type="match status" value="1"/>
</dbReference>